<dbReference type="EMBL" id="CAUYUJ010016887">
    <property type="protein sequence ID" value="CAK0869809.1"/>
    <property type="molecule type" value="Genomic_DNA"/>
</dbReference>
<evidence type="ECO:0000313" key="2">
    <source>
        <dbReference type="EMBL" id="CAK0869809.1"/>
    </source>
</evidence>
<evidence type="ECO:0000259" key="1">
    <source>
        <dbReference type="Pfam" id="PF01936"/>
    </source>
</evidence>
<evidence type="ECO:0000313" key="3">
    <source>
        <dbReference type="Proteomes" id="UP001189429"/>
    </source>
</evidence>
<reference evidence="2" key="1">
    <citation type="submission" date="2023-10" db="EMBL/GenBank/DDBJ databases">
        <authorList>
            <person name="Chen Y."/>
            <person name="Shah S."/>
            <person name="Dougan E. K."/>
            <person name="Thang M."/>
            <person name="Chan C."/>
        </authorList>
    </citation>
    <scope>NUCLEOTIDE SEQUENCE [LARGE SCALE GENOMIC DNA]</scope>
</reference>
<feature type="domain" description="NYN" evidence="1">
    <location>
        <begin position="11"/>
        <end position="91"/>
    </location>
</feature>
<dbReference type="Pfam" id="PF01936">
    <property type="entry name" value="NYN"/>
    <property type="match status" value="1"/>
</dbReference>
<dbReference type="Proteomes" id="UP001189429">
    <property type="component" value="Unassembled WGS sequence"/>
</dbReference>
<sequence length="386" mass="42560">MFAMPGLVHNRTWRAYLAERGIRFHPVPRGADSTRDPNDDAICREALRLAKSPVQAIALLARNADFVQLAAKLDQQGKVAIVVFSSASPSQKQLFSQAGWQVLVAKEADFPVRMKAFLLSDGSGGIDYLDPPESLANVETCDDTVVAYLRSHGYMSTNSSRTNASEIAPAIAKLWYCNQFGRLDVFPYWYALQSMLDLIRATPEKVSKGHGQAFAFVLPVRRHKREPLDDASARIAAGGGPFIMRNSHDLVERVLFRLGYMDSCLNTDLSEAMLVFSRMAVNKRQLSKIGLYRPGVPLGASELKAAILSDAHGPTWQLPPQSGSVVQYLVARGLLPSAQVPTEDVHEAMKSICAANGLPAMRTYNGYLWQFQARVLNLNDPSRRPS</sequence>
<keyword evidence="3" id="KW-1185">Reference proteome</keyword>
<organism evidence="2 3">
    <name type="scientific">Prorocentrum cordatum</name>
    <dbReference type="NCBI Taxonomy" id="2364126"/>
    <lineage>
        <taxon>Eukaryota</taxon>
        <taxon>Sar</taxon>
        <taxon>Alveolata</taxon>
        <taxon>Dinophyceae</taxon>
        <taxon>Prorocentrales</taxon>
        <taxon>Prorocentraceae</taxon>
        <taxon>Prorocentrum</taxon>
    </lineage>
</organism>
<accession>A0ABN9VCZ8</accession>
<name>A0ABN9VCZ8_9DINO</name>
<dbReference type="InterPro" id="IPR021139">
    <property type="entry name" value="NYN"/>
</dbReference>
<proteinExistence type="predicted"/>
<protein>
    <recommendedName>
        <fullName evidence="1">NYN domain-containing protein</fullName>
    </recommendedName>
</protein>
<gene>
    <name evidence="2" type="ORF">PCOR1329_LOCUS56055</name>
</gene>
<comment type="caution">
    <text evidence="2">The sequence shown here is derived from an EMBL/GenBank/DDBJ whole genome shotgun (WGS) entry which is preliminary data.</text>
</comment>